<protein>
    <submittedName>
        <fullName evidence="2">ATP-dependent RNA helicase</fullName>
    </submittedName>
</protein>
<dbReference type="Proteomes" id="UP000887576">
    <property type="component" value="Unplaced"/>
</dbReference>
<accession>A0AC34QD40</accession>
<proteinExistence type="predicted"/>
<reference evidence="2" key="1">
    <citation type="submission" date="2022-11" db="UniProtKB">
        <authorList>
            <consortium name="WormBaseParasite"/>
        </authorList>
    </citation>
    <scope>IDENTIFICATION</scope>
</reference>
<name>A0AC34QD40_9BILA</name>
<organism evidence="1 2">
    <name type="scientific">Panagrolaimus sp. JU765</name>
    <dbReference type="NCBI Taxonomy" id="591449"/>
    <lineage>
        <taxon>Eukaryota</taxon>
        <taxon>Metazoa</taxon>
        <taxon>Ecdysozoa</taxon>
        <taxon>Nematoda</taxon>
        <taxon>Chromadorea</taxon>
        <taxon>Rhabditida</taxon>
        <taxon>Tylenchina</taxon>
        <taxon>Panagrolaimomorpha</taxon>
        <taxon>Panagrolaimoidea</taxon>
        <taxon>Panagrolaimidae</taxon>
        <taxon>Panagrolaimus</taxon>
    </lineage>
</organism>
<evidence type="ECO:0000313" key="1">
    <source>
        <dbReference type="Proteomes" id="UP000887576"/>
    </source>
</evidence>
<dbReference type="WBParaSite" id="JU765_v2.g15333.t1">
    <property type="protein sequence ID" value="JU765_v2.g15333.t1"/>
    <property type="gene ID" value="JU765_v2.g15333"/>
</dbReference>
<sequence length="329" mass="38346">QHLTDLDGEIDLTKLRYLVVDEADRMKYTAKMEWYNLLEERARVLTPNSTSIDRLLLTNQNRWLQKILVSATLSLDAEKLFIWNLKCPKLFCADSVQAEETKEEKKKVVVDETMDIDKDESEEKKKPKEFKHAETVTLPSTLKHNLIKCKSERKPLDVYCWIQQHPEWKKILIFVNSILASKRLTKLLELMFKDSKKVEQINSGIKNKKRLGLIKKLAENKLDILVCTDNATRGMDVENIDCVINYDVPKDNRTFIHRSGRTARAGKSGIVLTFTNRLEVVDFKKMLAEYGFMEKTEVIEPEDLSSTKDRTRYKKTLEELSKIFGKKEK</sequence>
<evidence type="ECO:0000313" key="2">
    <source>
        <dbReference type="WBParaSite" id="JU765_v2.g15333.t1"/>
    </source>
</evidence>